<dbReference type="PATRIC" id="fig|158500.4.peg.3926"/>
<sequence length="78" mass="7695">MLGKILGAVAGSQVAQHVRGIDGTGGAVLGVAATSVLRRLGPVGLVAAAVGGYALKKHMEKREARKAPVAPKAAPGKS</sequence>
<reference evidence="1" key="2">
    <citation type="submission" date="2016-08" db="EMBL/GenBank/DDBJ databases">
        <authorList>
            <person name="Seilhamer J.J."/>
        </authorList>
    </citation>
    <scope>NUCLEOTIDE SEQUENCE [LARGE SCALE GENOMIC DNA]</scope>
    <source>
        <strain evidence="1">SA1</strain>
        <plasmid evidence="1">pSA1</plasmid>
    </source>
</reference>
<keyword evidence="4" id="KW-1185">Reference proteome</keyword>
<dbReference type="RefSeq" id="WP_036527928.1">
    <property type="nucleotide sequence ID" value="NZ_BSFC01000043.1"/>
</dbReference>
<dbReference type="Proteomes" id="UP000094626">
    <property type="component" value="Plasmid pSA1"/>
</dbReference>
<gene>
    <name evidence="1" type="ORF">BES08_20745</name>
    <name evidence="2" type="ORF">BV97_03853</name>
</gene>
<reference evidence="4" key="3">
    <citation type="journal article" date="2017" name="J. Biotechnol.">
        <title>Complete genome sequence of Novosphingobium resinovorum SA1, a versatile xenobiotic-degrading bacterium capable of utilizing sulfanilic acid.</title>
        <authorList>
            <person name="Hegedus B."/>
            <person name="Kos P.B."/>
            <person name="Balint B."/>
            <person name="Maroti G."/>
            <person name="Gan H.M."/>
            <person name="Perei K."/>
            <person name="Rakhely G."/>
        </authorList>
    </citation>
    <scope>NUCLEOTIDE SEQUENCE [LARGE SCALE GENOMIC DNA]</scope>
    <source>
        <strain evidence="4">SA1</strain>
    </source>
</reference>
<reference evidence="2 3" key="1">
    <citation type="submission" date="2014-03" db="EMBL/GenBank/DDBJ databases">
        <title>Whole genome sequence of Novosphingobium resinovorum KF1.</title>
        <authorList>
            <person name="Gan H.M."/>
            <person name="Gan H.Y."/>
            <person name="Chew T.H."/>
            <person name="Savka M.A."/>
        </authorList>
    </citation>
    <scope>NUCLEOTIDE SEQUENCE [LARGE SCALE GENOMIC DNA]</scope>
    <source>
        <strain evidence="2 3">KF1</strain>
    </source>
</reference>
<dbReference type="eggNOG" id="ENOG5031CDP">
    <property type="taxonomic scope" value="Bacteria"/>
</dbReference>
<geneLocation type="plasmid" evidence="1 4">
    <name>pSA1</name>
</geneLocation>
<keyword evidence="1" id="KW-0614">Plasmid</keyword>
<dbReference type="EMBL" id="JFYZ01000023">
    <property type="protein sequence ID" value="EZP79696.1"/>
    <property type="molecule type" value="Genomic_DNA"/>
</dbReference>
<protein>
    <submittedName>
        <fullName evidence="2">Uncharacterized protein</fullName>
    </submittedName>
</protein>
<accession>A0A031JPI1</accession>
<evidence type="ECO:0000313" key="3">
    <source>
        <dbReference type="Proteomes" id="UP000024329"/>
    </source>
</evidence>
<dbReference type="AlphaFoldDB" id="A0A031JPI1"/>
<name>A0A031JPI1_9SPHN</name>
<evidence type="ECO:0000313" key="2">
    <source>
        <dbReference type="EMBL" id="EZP79696.1"/>
    </source>
</evidence>
<dbReference type="KEGG" id="nre:BES08_20745"/>
<dbReference type="EMBL" id="CP017076">
    <property type="protein sequence ID" value="AOR79288.1"/>
    <property type="molecule type" value="Genomic_DNA"/>
</dbReference>
<evidence type="ECO:0000313" key="1">
    <source>
        <dbReference type="EMBL" id="AOR79288.1"/>
    </source>
</evidence>
<proteinExistence type="predicted"/>
<organism evidence="2 3">
    <name type="scientific">Novosphingobium resinovorum</name>
    <dbReference type="NCBI Taxonomy" id="158500"/>
    <lineage>
        <taxon>Bacteria</taxon>
        <taxon>Pseudomonadati</taxon>
        <taxon>Pseudomonadota</taxon>
        <taxon>Alphaproteobacteria</taxon>
        <taxon>Sphingomonadales</taxon>
        <taxon>Sphingomonadaceae</taxon>
        <taxon>Novosphingobium</taxon>
    </lineage>
</organism>
<evidence type="ECO:0000313" key="4">
    <source>
        <dbReference type="Proteomes" id="UP000094626"/>
    </source>
</evidence>
<dbReference type="Proteomes" id="UP000024329">
    <property type="component" value="Unassembled WGS sequence"/>
</dbReference>